<proteinExistence type="predicted"/>
<gene>
    <name evidence="1" type="ORF">HPB52_009653</name>
</gene>
<reference evidence="1" key="2">
    <citation type="submission" date="2021-09" db="EMBL/GenBank/DDBJ databases">
        <authorList>
            <person name="Jia N."/>
            <person name="Wang J."/>
            <person name="Shi W."/>
            <person name="Du L."/>
            <person name="Sun Y."/>
            <person name="Zhan W."/>
            <person name="Jiang J."/>
            <person name="Wang Q."/>
            <person name="Zhang B."/>
            <person name="Ji P."/>
            <person name="Sakyi L.B."/>
            <person name="Cui X."/>
            <person name="Yuan T."/>
            <person name="Jiang B."/>
            <person name="Yang W."/>
            <person name="Lam T.T.-Y."/>
            <person name="Chang Q."/>
            <person name="Ding S."/>
            <person name="Wang X."/>
            <person name="Zhu J."/>
            <person name="Ruan X."/>
            <person name="Zhao L."/>
            <person name="Wei J."/>
            <person name="Que T."/>
            <person name="Du C."/>
            <person name="Cheng J."/>
            <person name="Dai P."/>
            <person name="Han X."/>
            <person name="Huang E."/>
            <person name="Gao Y."/>
            <person name="Liu J."/>
            <person name="Shao H."/>
            <person name="Ye R."/>
            <person name="Li L."/>
            <person name="Wei W."/>
            <person name="Wang X."/>
            <person name="Wang C."/>
            <person name="Huo Q."/>
            <person name="Li W."/>
            <person name="Guo W."/>
            <person name="Chen H."/>
            <person name="Chen S."/>
            <person name="Zhou L."/>
            <person name="Zhou L."/>
            <person name="Ni X."/>
            <person name="Tian J."/>
            <person name="Zhou Y."/>
            <person name="Sheng Y."/>
            <person name="Liu T."/>
            <person name="Pan Y."/>
            <person name="Xia L."/>
            <person name="Li J."/>
            <person name="Zhao F."/>
            <person name="Cao W."/>
        </authorList>
    </citation>
    <scope>NUCLEOTIDE SEQUENCE</scope>
    <source>
        <strain evidence="1">Rsan-2018</strain>
        <tissue evidence="1">Larvae</tissue>
    </source>
</reference>
<dbReference type="Proteomes" id="UP000821837">
    <property type="component" value="Chromosome 1"/>
</dbReference>
<dbReference type="AlphaFoldDB" id="A0A9D4T960"/>
<name>A0A9D4T960_RHISA</name>
<organism evidence="1 2">
    <name type="scientific">Rhipicephalus sanguineus</name>
    <name type="common">Brown dog tick</name>
    <name type="synonym">Ixodes sanguineus</name>
    <dbReference type="NCBI Taxonomy" id="34632"/>
    <lineage>
        <taxon>Eukaryota</taxon>
        <taxon>Metazoa</taxon>
        <taxon>Ecdysozoa</taxon>
        <taxon>Arthropoda</taxon>
        <taxon>Chelicerata</taxon>
        <taxon>Arachnida</taxon>
        <taxon>Acari</taxon>
        <taxon>Parasitiformes</taxon>
        <taxon>Ixodida</taxon>
        <taxon>Ixodoidea</taxon>
        <taxon>Ixodidae</taxon>
        <taxon>Rhipicephalinae</taxon>
        <taxon>Rhipicephalus</taxon>
        <taxon>Rhipicephalus</taxon>
    </lineage>
</organism>
<comment type="caution">
    <text evidence="1">The sequence shown here is derived from an EMBL/GenBank/DDBJ whole genome shotgun (WGS) entry which is preliminary data.</text>
</comment>
<keyword evidence="2" id="KW-1185">Reference proteome</keyword>
<sequence>MLDKPTSLSSALLPRVFTVEESKTRGVHSWAAVAFVTFGVPPTGERVRTAAQRESAVLPVHGRHSRTTDWSQGASLRFPGACGRLPLIGDQ</sequence>
<evidence type="ECO:0000313" key="1">
    <source>
        <dbReference type="EMBL" id="KAH7983154.1"/>
    </source>
</evidence>
<accession>A0A9D4T960</accession>
<dbReference type="EMBL" id="JABSTV010001245">
    <property type="protein sequence ID" value="KAH7983154.1"/>
    <property type="molecule type" value="Genomic_DNA"/>
</dbReference>
<reference evidence="1" key="1">
    <citation type="journal article" date="2020" name="Cell">
        <title>Large-Scale Comparative Analyses of Tick Genomes Elucidate Their Genetic Diversity and Vector Capacities.</title>
        <authorList>
            <consortium name="Tick Genome and Microbiome Consortium (TIGMIC)"/>
            <person name="Jia N."/>
            <person name="Wang J."/>
            <person name="Shi W."/>
            <person name="Du L."/>
            <person name="Sun Y."/>
            <person name="Zhan W."/>
            <person name="Jiang J.F."/>
            <person name="Wang Q."/>
            <person name="Zhang B."/>
            <person name="Ji P."/>
            <person name="Bell-Sakyi L."/>
            <person name="Cui X.M."/>
            <person name="Yuan T.T."/>
            <person name="Jiang B.G."/>
            <person name="Yang W.F."/>
            <person name="Lam T.T."/>
            <person name="Chang Q.C."/>
            <person name="Ding S.J."/>
            <person name="Wang X.J."/>
            <person name="Zhu J.G."/>
            <person name="Ruan X.D."/>
            <person name="Zhao L."/>
            <person name="Wei J.T."/>
            <person name="Ye R.Z."/>
            <person name="Que T.C."/>
            <person name="Du C.H."/>
            <person name="Zhou Y.H."/>
            <person name="Cheng J.X."/>
            <person name="Dai P.F."/>
            <person name="Guo W.B."/>
            <person name="Han X.H."/>
            <person name="Huang E.J."/>
            <person name="Li L.F."/>
            <person name="Wei W."/>
            <person name="Gao Y.C."/>
            <person name="Liu J.Z."/>
            <person name="Shao H.Z."/>
            <person name="Wang X."/>
            <person name="Wang C.C."/>
            <person name="Yang T.C."/>
            <person name="Huo Q.B."/>
            <person name="Li W."/>
            <person name="Chen H.Y."/>
            <person name="Chen S.E."/>
            <person name="Zhou L.G."/>
            <person name="Ni X.B."/>
            <person name="Tian J.H."/>
            <person name="Sheng Y."/>
            <person name="Liu T."/>
            <person name="Pan Y.S."/>
            <person name="Xia L.Y."/>
            <person name="Li J."/>
            <person name="Zhao F."/>
            <person name="Cao W.C."/>
        </authorList>
    </citation>
    <scope>NUCLEOTIDE SEQUENCE</scope>
    <source>
        <strain evidence="1">Rsan-2018</strain>
    </source>
</reference>
<protein>
    <submittedName>
        <fullName evidence="1">Uncharacterized protein</fullName>
    </submittedName>
</protein>
<evidence type="ECO:0000313" key="2">
    <source>
        <dbReference type="Proteomes" id="UP000821837"/>
    </source>
</evidence>